<evidence type="ECO:0000313" key="4">
    <source>
        <dbReference type="Proteomes" id="UP000184048"/>
    </source>
</evidence>
<dbReference type="Pfam" id="PF03321">
    <property type="entry name" value="GH3"/>
    <property type="match status" value="1"/>
</dbReference>
<name>A0A1M4XVH6_9BACT</name>
<dbReference type="STRING" id="1121884.SAMN02745131_01497"/>
<evidence type="ECO:0000313" key="3">
    <source>
        <dbReference type="EMBL" id="SHE97440.1"/>
    </source>
</evidence>
<dbReference type="PANTHER" id="PTHR31901">
    <property type="entry name" value="GH3 DOMAIN-CONTAINING PROTEIN"/>
    <property type="match status" value="1"/>
</dbReference>
<dbReference type="RefSeq" id="WP_072834718.1">
    <property type="nucleotide sequence ID" value="NZ_FQUU01000005.1"/>
</dbReference>
<dbReference type="AlphaFoldDB" id="A0A1M4XVH6"/>
<feature type="domain" description="GH3 C-terminal" evidence="2">
    <location>
        <begin position="389"/>
        <end position="494"/>
    </location>
</feature>
<evidence type="ECO:0000259" key="1">
    <source>
        <dbReference type="Pfam" id="PF23571"/>
    </source>
</evidence>
<keyword evidence="4" id="KW-1185">Reference proteome</keyword>
<dbReference type="Pfam" id="PF23571">
    <property type="entry name" value="GH3_M"/>
    <property type="match status" value="1"/>
</dbReference>
<dbReference type="Pfam" id="PF23572">
    <property type="entry name" value="GH3_C"/>
    <property type="match status" value="1"/>
</dbReference>
<feature type="domain" description="GH3 middle" evidence="1">
    <location>
        <begin position="299"/>
        <end position="364"/>
    </location>
</feature>
<dbReference type="InterPro" id="IPR055377">
    <property type="entry name" value="GH3_M"/>
</dbReference>
<sequence length="512" mass="59546">MARIIDIKLPKAIAAALRIPENDPRRQQLRVLKKLLKKATLTEFGQKYHFDEILLSKHIGKEFQQRVPVHDYNKIYEEWWKKTLEGVPDVTWPGKIKYYALSSGTSESASKYIPVTKEMLRSNRINYIRQLISVFNYEHLPRNAVTKGFLMLGGATDLQKGKAGWYAGDLSGILAKNRPFWFQTFYKPGGRIAKIKDWNEKLNEIVEKAPDWDIGYIVGVPAWCQMCMEMIIEHYKVKTIHDIWPNLGFFVHGGVAFEPYKKGFEKLLAKPIVYIENYLSSEGFIGYKDRENARGMKLVLDNNIFMEFIPFDSKNFDSEGNMVKDPEAYMIHEVEEGKDYALLMSTNSGAWRYLIGDTLRFVDIERKEVVITGRTKHYLSLVGEHLSVENMNKAVELVSEELNISIPEFTVAGFPYENLFAHKWYVACDDKVDEDLLIKKIDEHLCQLNDDYAVERTSALKQVFIEKLPEQAFLKFMETKGKLGSQHKFPRVLKGKIWQEWNEFLNMNYENK</sequence>
<protein>
    <submittedName>
        <fullName evidence="3">GH3 auxin-responsive promoter</fullName>
    </submittedName>
</protein>
<organism evidence="3 4">
    <name type="scientific">Flavisolibacter ginsengisoli DSM 18119</name>
    <dbReference type="NCBI Taxonomy" id="1121884"/>
    <lineage>
        <taxon>Bacteria</taxon>
        <taxon>Pseudomonadati</taxon>
        <taxon>Bacteroidota</taxon>
        <taxon>Chitinophagia</taxon>
        <taxon>Chitinophagales</taxon>
        <taxon>Chitinophagaceae</taxon>
        <taxon>Flavisolibacter</taxon>
    </lineage>
</organism>
<gene>
    <name evidence="3" type="ORF">SAMN02745131_01497</name>
</gene>
<dbReference type="OrthoDB" id="5678283at2"/>
<dbReference type="GO" id="GO:0016881">
    <property type="term" value="F:acid-amino acid ligase activity"/>
    <property type="evidence" value="ECO:0007669"/>
    <property type="project" value="TreeGrafter"/>
</dbReference>
<dbReference type="Proteomes" id="UP000184048">
    <property type="component" value="Unassembled WGS sequence"/>
</dbReference>
<dbReference type="EMBL" id="FQUU01000005">
    <property type="protein sequence ID" value="SHE97440.1"/>
    <property type="molecule type" value="Genomic_DNA"/>
</dbReference>
<evidence type="ECO:0000259" key="2">
    <source>
        <dbReference type="Pfam" id="PF23572"/>
    </source>
</evidence>
<dbReference type="PANTHER" id="PTHR31901:SF9">
    <property type="entry name" value="GH3 DOMAIN-CONTAINING PROTEIN"/>
    <property type="match status" value="1"/>
</dbReference>
<proteinExistence type="predicted"/>
<dbReference type="InterPro" id="IPR055378">
    <property type="entry name" value="GH3_C"/>
</dbReference>
<accession>A0A1M4XVH6</accession>
<reference evidence="3 4" key="1">
    <citation type="submission" date="2016-11" db="EMBL/GenBank/DDBJ databases">
        <authorList>
            <person name="Jaros S."/>
            <person name="Januszkiewicz K."/>
            <person name="Wedrychowicz H."/>
        </authorList>
    </citation>
    <scope>NUCLEOTIDE SEQUENCE [LARGE SCALE GENOMIC DNA]</scope>
    <source>
        <strain evidence="3 4">DSM 18119</strain>
    </source>
</reference>
<dbReference type="InterPro" id="IPR004993">
    <property type="entry name" value="GH3"/>
</dbReference>
<dbReference type="GO" id="GO:0005737">
    <property type="term" value="C:cytoplasm"/>
    <property type="evidence" value="ECO:0007669"/>
    <property type="project" value="TreeGrafter"/>
</dbReference>